<evidence type="ECO:0000313" key="2">
    <source>
        <dbReference type="EMBL" id="CAB3405471.1"/>
    </source>
</evidence>
<feature type="transmembrane region" description="Helical" evidence="1">
    <location>
        <begin position="65"/>
        <end position="92"/>
    </location>
</feature>
<keyword evidence="1" id="KW-0472">Membrane</keyword>
<dbReference type="EMBL" id="CADEPM010000004">
    <property type="protein sequence ID" value="CAB3405471.1"/>
    <property type="molecule type" value="Genomic_DNA"/>
</dbReference>
<organism evidence="2 3">
    <name type="scientific">Caenorhabditis bovis</name>
    <dbReference type="NCBI Taxonomy" id="2654633"/>
    <lineage>
        <taxon>Eukaryota</taxon>
        <taxon>Metazoa</taxon>
        <taxon>Ecdysozoa</taxon>
        <taxon>Nematoda</taxon>
        <taxon>Chromadorea</taxon>
        <taxon>Rhabditida</taxon>
        <taxon>Rhabditina</taxon>
        <taxon>Rhabditomorpha</taxon>
        <taxon>Rhabditoidea</taxon>
        <taxon>Rhabditidae</taxon>
        <taxon>Peloderinae</taxon>
        <taxon>Caenorhabditis</taxon>
    </lineage>
</organism>
<name>A0A8S1EVV4_9PELO</name>
<accession>A0A8S1EVV4</accession>
<keyword evidence="1" id="KW-0812">Transmembrane</keyword>
<dbReference type="Proteomes" id="UP000494206">
    <property type="component" value="Unassembled WGS sequence"/>
</dbReference>
<gene>
    <name evidence="2" type="ORF">CBOVIS_LOCUS7665</name>
</gene>
<evidence type="ECO:0000313" key="3">
    <source>
        <dbReference type="Proteomes" id="UP000494206"/>
    </source>
</evidence>
<comment type="caution">
    <text evidence="2">The sequence shown here is derived from an EMBL/GenBank/DDBJ whole genome shotgun (WGS) entry which is preliminary data.</text>
</comment>
<feature type="transmembrane region" description="Helical" evidence="1">
    <location>
        <begin position="104"/>
        <end position="125"/>
    </location>
</feature>
<reference evidence="2 3" key="1">
    <citation type="submission" date="2020-04" db="EMBL/GenBank/DDBJ databases">
        <authorList>
            <person name="Laetsch R D."/>
            <person name="Stevens L."/>
            <person name="Kumar S."/>
            <person name="Blaxter L. M."/>
        </authorList>
    </citation>
    <scope>NUCLEOTIDE SEQUENCE [LARGE SCALE GENOMIC DNA]</scope>
</reference>
<sequence length="167" mass="19066">MTVVCQLLTRRLPCHRNKLVKRHIRKTGRLQAGVTGTINDVLYLLENDDNNCGLPAVKTFHLLSILTFALIAVGSTSLVWIKCSIVFLVAVSDAICIHRRNSKLLRFSFFAQLFLWLSLIVVDLFEITDITHIALYTSIFSRQLLHRIITNWLEAQIIIPSTDCLYI</sequence>
<dbReference type="AlphaFoldDB" id="A0A8S1EVV4"/>
<keyword evidence="3" id="KW-1185">Reference proteome</keyword>
<protein>
    <submittedName>
        <fullName evidence="2">Uncharacterized protein</fullName>
    </submittedName>
</protein>
<proteinExistence type="predicted"/>
<evidence type="ECO:0000256" key="1">
    <source>
        <dbReference type="SAM" id="Phobius"/>
    </source>
</evidence>
<keyword evidence="1" id="KW-1133">Transmembrane helix</keyword>